<evidence type="ECO:0000256" key="2">
    <source>
        <dbReference type="PIRSR" id="PIRSR005962-1"/>
    </source>
</evidence>
<dbReference type="InterPro" id="IPR017439">
    <property type="entry name" value="Amidohydrolase"/>
</dbReference>
<feature type="binding site" evidence="2">
    <location>
        <position position="105"/>
    </location>
    <ligand>
        <name>Mn(2+)</name>
        <dbReference type="ChEBI" id="CHEBI:29035"/>
        <label>2</label>
    </ligand>
</feature>
<feature type="binding site" evidence="2">
    <location>
        <position position="166"/>
    </location>
    <ligand>
        <name>Mn(2+)</name>
        <dbReference type="ChEBI" id="CHEBI:29035"/>
        <label>2</label>
    </ligand>
</feature>
<dbReference type="SUPFAM" id="SSF53187">
    <property type="entry name" value="Zn-dependent exopeptidases"/>
    <property type="match status" value="1"/>
</dbReference>
<proteinExistence type="predicted"/>
<geneLocation type="plasmid" evidence="4">
    <name>unnamed3</name>
</geneLocation>
<dbReference type="GO" id="GO:0016787">
    <property type="term" value="F:hydrolase activity"/>
    <property type="evidence" value="ECO:0007669"/>
    <property type="project" value="UniProtKB-KW"/>
</dbReference>
<dbReference type="EMBL" id="CP016292">
    <property type="protein sequence ID" value="ANP91537.1"/>
    <property type="molecule type" value="Genomic_DNA"/>
</dbReference>
<keyword evidence="2" id="KW-0464">Manganese</keyword>
<reference evidence="3 5" key="1">
    <citation type="submission" date="2016-06" db="EMBL/GenBank/DDBJ databases">
        <title>Microsymbionts genomes from the relict species Vavilovia formosa.</title>
        <authorList>
            <person name="Chirak E."/>
            <person name="Kimeklis A."/>
            <person name="Andronov E."/>
        </authorList>
    </citation>
    <scope>NUCLEOTIDE SEQUENCE [LARGE SCALE GENOMIC DNA]</scope>
    <source>
        <strain evidence="3 5">Vaf10</strain>
        <plasmid evidence="5">Plasmid unnamed4</plasmid>
        <plasmid evidence="3">unnamed4</plasmid>
    </source>
</reference>
<dbReference type="PIRSF" id="PIRSF005962">
    <property type="entry name" value="Pept_M20D_amidohydro"/>
    <property type="match status" value="1"/>
</dbReference>
<evidence type="ECO:0000313" key="4">
    <source>
        <dbReference type="EMBL" id="API56816.1"/>
    </source>
</evidence>
<evidence type="ECO:0000313" key="3">
    <source>
        <dbReference type="EMBL" id="ANP91537.1"/>
    </source>
</evidence>
<dbReference type="EMBL" id="CP018231">
    <property type="protein sequence ID" value="API56816.1"/>
    <property type="molecule type" value="Genomic_DNA"/>
</dbReference>
<dbReference type="RefSeq" id="WP_065284688.1">
    <property type="nucleotide sequence ID" value="NZ_CP016292.1"/>
</dbReference>
<protein>
    <submittedName>
        <fullName evidence="3">Amidohydrolase</fullName>
    </submittedName>
</protein>
<geneLocation type="plasmid" evidence="3 5">
    <name>unnamed4</name>
</geneLocation>
<geneLocation type="plasmid" evidence="6">
    <name>unnamed3 sequence</name>
</geneLocation>
<accession>A0A1B1CP47</accession>
<sequence>MTDDPVLHAIQGYEPEMVAIRRDIHAHPETGFEEFRTASLIGRTLEQFGIKTHVGIGKTGVVGVLKGTRPGQQAISLRADMDALLIDEKTDLPYQSRHAGKMHACGHDGHMAMLLSAARYLSEHRDFAGTVNFIFQPAEEGLGGARAMLEDGLFERFPADAIYGLHNQPGRAVGEFAIRPGPMLAASDRWSVTFRGTGGHGGGKVHLATDPTITLGHFILALQTIVGRNVPAVEPAVISIGHIAAGAPGVTNVIPSEIVVVGTARSFSPNVRDTLERRLGETAHGLAAVQGCLAEVNYRRGCPALVNHPEQTALAAEVAAILVGDEKVEAQTTMSTGGEDFAYMLQKKAGAFMRIGNGVGSDGHFHGLHTPHYDFNDAILSLGARYWVGLVERELGGEVV</sequence>
<dbReference type="Proteomes" id="UP000183050">
    <property type="component" value="Plasmid unnamed3"/>
</dbReference>
<reference evidence="4 6" key="2">
    <citation type="submission" date="2016-11" db="EMBL/GenBank/DDBJ databases">
        <title>Rhizobium leguminosarum bv. viciae strain Vaf12 isolated from Vavilovia formosa root nodules from Russia, Dagestan.</title>
        <authorList>
            <person name="Kimeklis A."/>
        </authorList>
    </citation>
    <scope>NUCLEOTIDE SEQUENCE [LARGE SCALE GENOMIC DNA]</scope>
    <source>
        <strain evidence="4 6">Vaf-108</strain>
        <plasmid evidence="6">Plasmid unnamed3 sequence</plasmid>
        <plasmid evidence="4">unnamed3</plasmid>
    </source>
</reference>
<dbReference type="SUPFAM" id="SSF55031">
    <property type="entry name" value="Bacterial exopeptidase dimerisation domain"/>
    <property type="match status" value="1"/>
</dbReference>
<keyword evidence="1 3" id="KW-0378">Hydrolase</keyword>
<comment type="cofactor">
    <cofactor evidence="2">
        <name>Mn(2+)</name>
        <dbReference type="ChEBI" id="CHEBI:29035"/>
    </cofactor>
    <text evidence="2">The Mn(2+) ion enhances activity.</text>
</comment>
<dbReference type="PANTHER" id="PTHR11014">
    <property type="entry name" value="PEPTIDASE M20 FAMILY MEMBER"/>
    <property type="match status" value="1"/>
</dbReference>
<gene>
    <name evidence="3" type="ORF">BA011_36120</name>
    <name evidence="4" type="ORF">BMW22_36020</name>
</gene>
<dbReference type="Proteomes" id="UP000092691">
    <property type="component" value="Plasmid unnamed4"/>
</dbReference>
<dbReference type="Pfam" id="PF01546">
    <property type="entry name" value="Peptidase_M20"/>
    <property type="match status" value="1"/>
</dbReference>
<evidence type="ECO:0000313" key="6">
    <source>
        <dbReference type="Proteomes" id="UP000183050"/>
    </source>
</evidence>
<evidence type="ECO:0000256" key="1">
    <source>
        <dbReference type="ARBA" id="ARBA00022801"/>
    </source>
</evidence>
<evidence type="ECO:0000313" key="5">
    <source>
        <dbReference type="Proteomes" id="UP000092691"/>
    </source>
</evidence>
<dbReference type="InterPro" id="IPR002933">
    <property type="entry name" value="Peptidase_M20"/>
</dbReference>
<dbReference type="InterPro" id="IPR036264">
    <property type="entry name" value="Bact_exopeptidase_dim_dom"/>
</dbReference>
<dbReference type="GO" id="GO:0046872">
    <property type="term" value="F:metal ion binding"/>
    <property type="evidence" value="ECO:0007669"/>
    <property type="project" value="UniProtKB-KW"/>
</dbReference>
<feature type="binding site" evidence="2">
    <location>
        <position position="140"/>
    </location>
    <ligand>
        <name>Mn(2+)</name>
        <dbReference type="ChEBI" id="CHEBI:29035"/>
        <label>2</label>
    </ligand>
</feature>
<feature type="binding site" evidence="2">
    <location>
        <position position="107"/>
    </location>
    <ligand>
        <name>Mn(2+)</name>
        <dbReference type="ChEBI" id="CHEBI:29035"/>
        <label>2</label>
    </ligand>
</feature>
<dbReference type="PANTHER" id="PTHR11014:SF63">
    <property type="entry name" value="METALLOPEPTIDASE, PUTATIVE (AFU_ORTHOLOGUE AFUA_6G09600)-RELATED"/>
    <property type="match status" value="1"/>
</dbReference>
<keyword evidence="2" id="KW-0479">Metal-binding</keyword>
<organism evidence="3 5">
    <name type="scientific">Rhizobium leguminosarum</name>
    <dbReference type="NCBI Taxonomy" id="384"/>
    <lineage>
        <taxon>Bacteria</taxon>
        <taxon>Pseudomonadati</taxon>
        <taxon>Pseudomonadota</taxon>
        <taxon>Alphaproteobacteria</taxon>
        <taxon>Hyphomicrobiales</taxon>
        <taxon>Rhizobiaceae</taxon>
        <taxon>Rhizobium/Agrobacterium group</taxon>
        <taxon>Rhizobium</taxon>
    </lineage>
</organism>
<feature type="binding site" evidence="2">
    <location>
        <position position="369"/>
    </location>
    <ligand>
        <name>Mn(2+)</name>
        <dbReference type="ChEBI" id="CHEBI:29035"/>
        <label>2</label>
    </ligand>
</feature>
<dbReference type="CDD" id="cd05666">
    <property type="entry name" value="M20_Acy1-like"/>
    <property type="match status" value="1"/>
</dbReference>
<dbReference type="Gene3D" id="3.40.630.10">
    <property type="entry name" value="Zn peptidases"/>
    <property type="match status" value="1"/>
</dbReference>
<keyword evidence="3" id="KW-0614">Plasmid</keyword>
<name>A0A1B1CP47_RHILE</name>
<dbReference type="AlphaFoldDB" id="A0A1B1CP47"/>
<dbReference type="NCBIfam" id="TIGR01891">
    <property type="entry name" value="amidohydrolases"/>
    <property type="match status" value="1"/>
</dbReference>
<dbReference type="Gene3D" id="3.30.70.360">
    <property type="match status" value="1"/>
</dbReference>
<dbReference type="OrthoDB" id="9777385at2"/>